<dbReference type="GO" id="GO:0005886">
    <property type="term" value="C:plasma membrane"/>
    <property type="evidence" value="ECO:0007669"/>
    <property type="project" value="UniProtKB-SubCell"/>
</dbReference>
<evidence type="ECO:0000256" key="4">
    <source>
        <dbReference type="ARBA" id="ARBA00022596"/>
    </source>
</evidence>
<keyword evidence="7 8" id="KW-0472">Membrane</keyword>
<feature type="transmembrane region" description="Helical" evidence="8">
    <location>
        <begin position="30"/>
        <end position="49"/>
    </location>
</feature>
<accession>A0A9W7ETM9</accession>
<comment type="subcellular location">
    <subcellularLocation>
        <location evidence="8">Cell membrane</location>
        <topology evidence="8">Multi-pass membrane protein</topology>
    </subcellularLocation>
    <subcellularLocation>
        <location evidence="1">Endomembrane system</location>
        <topology evidence="1">Multi-pass membrane protein</topology>
    </subcellularLocation>
</comment>
<gene>
    <name evidence="9" type="ORF">TL16_g11494</name>
</gene>
<keyword evidence="4" id="KW-0533">Nickel</keyword>
<evidence type="ECO:0000256" key="8">
    <source>
        <dbReference type="RuleBase" id="RU362101"/>
    </source>
</evidence>
<evidence type="ECO:0000256" key="3">
    <source>
        <dbReference type="ARBA" id="ARBA00022448"/>
    </source>
</evidence>
<evidence type="ECO:0000256" key="2">
    <source>
        <dbReference type="ARBA" id="ARBA00010892"/>
    </source>
</evidence>
<reference evidence="10" key="1">
    <citation type="journal article" date="2023" name="Commun. Biol.">
        <title>Genome analysis of Parmales, the sister group of diatoms, reveals the evolutionary specialization of diatoms from phago-mixotrophs to photoautotrophs.</title>
        <authorList>
            <person name="Ban H."/>
            <person name="Sato S."/>
            <person name="Yoshikawa S."/>
            <person name="Yamada K."/>
            <person name="Nakamura Y."/>
            <person name="Ichinomiya M."/>
            <person name="Sato N."/>
            <person name="Blanc-Mathieu R."/>
            <person name="Endo H."/>
            <person name="Kuwata A."/>
            <person name="Ogata H."/>
        </authorList>
    </citation>
    <scope>NUCLEOTIDE SEQUENCE [LARGE SCALE GENOMIC DNA]</scope>
</reference>
<dbReference type="EMBL" id="BLQM01000432">
    <property type="protein sequence ID" value="GMH89555.1"/>
    <property type="molecule type" value="Genomic_DNA"/>
</dbReference>
<dbReference type="InterPro" id="IPR011541">
    <property type="entry name" value="Ni/Co_transpt_high_affinity"/>
</dbReference>
<evidence type="ECO:0000256" key="5">
    <source>
        <dbReference type="ARBA" id="ARBA00022692"/>
    </source>
</evidence>
<proteinExistence type="inferred from homology"/>
<dbReference type="Proteomes" id="UP001162640">
    <property type="component" value="Unassembled WGS sequence"/>
</dbReference>
<feature type="transmembrane region" description="Helical" evidence="8">
    <location>
        <begin position="140"/>
        <end position="164"/>
    </location>
</feature>
<feature type="transmembrane region" description="Helical" evidence="8">
    <location>
        <begin position="98"/>
        <end position="120"/>
    </location>
</feature>
<feature type="transmembrane region" description="Helical" evidence="8">
    <location>
        <begin position="355"/>
        <end position="375"/>
    </location>
</feature>
<feature type="transmembrane region" description="Helical" evidence="8">
    <location>
        <begin position="266"/>
        <end position="286"/>
    </location>
</feature>
<keyword evidence="5 8" id="KW-0812">Transmembrane</keyword>
<keyword evidence="6 8" id="KW-1133">Transmembrane helix</keyword>
<feature type="transmembrane region" description="Helical" evidence="8">
    <location>
        <begin position="234"/>
        <end position="254"/>
    </location>
</feature>
<dbReference type="PANTHER" id="PTHR31611">
    <property type="entry name" value="HIGH-AFFINITY NICKEL TRANSPORT PROTEIN NIC1"/>
    <property type="match status" value="1"/>
</dbReference>
<dbReference type="PANTHER" id="PTHR31611:SF0">
    <property type="entry name" value="HIGH-AFFINITY NICKEL TRANSPORT PROTEIN NIC1"/>
    <property type="match status" value="1"/>
</dbReference>
<sequence length="425" mass="46578">MEESYSLLPKPSAGTTTTATLFPSNVKRKAFTIAATLVTANVVAWILALSASHSYPQLSSPLVLAFTFGLRHAVDADHIAAIDNVTRKLLRDKGKPPLLVGLWFSLGHSTVVCLMCVGVAGGSEYLSENVENLKEVLAPIGTFVSATVLLLVSLLNFHVARTLLLSRHEKKVKGEHKHYSTFGGTFFTHKHAISVNEEGGVDVEEGGDATGGIITRCCPNIFEGIDKQWKMYPIGFLFGLGFDTASEVALLGLTAMSSSSQNNMPILYTLLLPLLFTTGMSLIDTLNGMAMLATYSWAGDDPGKRLFFNLFLTILSASIALIVAVIEILGRVQDHFDLAGGFWGGVKTVNDNFEFVGYGIITLFVCSSLFCFIYMKYFMKDEKEEEEKVKEVAMAKAKKEEEYLRKRMLARAMGKEKIVARDIDI</sequence>
<organism evidence="9 10">
    <name type="scientific">Triparma laevis f. inornata</name>
    <dbReference type="NCBI Taxonomy" id="1714386"/>
    <lineage>
        <taxon>Eukaryota</taxon>
        <taxon>Sar</taxon>
        <taxon>Stramenopiles</taxon>
        <taxon>Ochrophyta</taxon>
        <taxon>Bolidophyceae</taxon>
        <taxon>Parmales</taxon>
        <taxon>Triparmaceae</taxon>
        <taxon>Triparma</taxon>
    </lineage>
</organism>
<dbReference type="AlphaFoldDB" id="A0A9W7ETM9"/>
<dbReference type="InterPro" id="IPR004688">
    <property type="entry name" value="Ni/Co_transpt"/>
</dbReference>
<evidence type="ECO:0000256" key="6">
    <source>
        <dbReference type="ARBA" id="ARBA00022989"/>
    </source>
</evidence>
<keyword evidence="3 8" id="KW-0813">Transport</keyword>
<name>A0A9W7ETM9_9STRA</name>
<protein>
    <recommendedName>
        <fullName evidence="8">Nickel/cobalt efflux system</fullName>
    </recommendedName>
</protein>
<dbReference type="Pfam" id="PF03824">
    <property type="entry name" value="NicO"/>
    <property type="match status" value="1"/>
</dbReference>
<dbReference type="GO" id="GO:0012505">
    <property type="term" value="C:endomembrane system"/>
    <property type="evidence" value="ECO:0007669"/>
    <property type="project" value="UniProtKB-SubCell"/>
</dbReference>
<evidence type="ECO:0000313" key="10">
    <source>
        <dbReference type="Proteomes" id="UP001162640"/>
    </source>
</evidence>
<evidence type="ECO:0000256" key="7">
    <source>
        <dbReference type="ARBA" id="ARBA00023136"/>
    </source>
</evidence>
<comment type="caution">
    <text evidence="9">The sequence shown here is derived from an EMBL/GenBank/DDBJ whole genome shotgun (WGS) entry which is preliminary data.</text>
</comment>
<dbReference type="GO" id="GO:0015099">
    <property type="term" value="F:nickel cation transmembrane transporter activity"/>
    <property type="evidence" value="ECO:0007669"/>
    <property type="project" value="UniProtKB-UniRule"/>
</dbReference>
<evidence type="ECO:0000256" key="1">
    <source>
        <dbReference type="ARBA" id="ARBA00004127"/>
    </source>
</evidence>
<comment type="similarity">
    <text evidence="2 8">Belongs to the NiCoT transporter (TC 2.A.52) family.</text>
</comment>
<feature type="transmembrane region" description="Helical" evidence="8">
    <location>
        <begin position="306"/>
        <end position="329"/>
    </location>
</feature>
<evidence type="ECO:0000313" key="9">
    <source>
        <dbReference type="EMBL" id="GMH89555.1"/>
    </source>
</evidence>